<feature type="compositionally biased region" description="Polar residues" evidence="1">
    <location>
        <begin position="1"/>
        <end position="12"/>
    </location>
</feature>
<feature type="region of interest" description="Disordered" evidence="1">
    <location>
        <begin position="549"/>
        <end position="580"/>
    </location>
</feature>
<dbReference type="Proteomes" id="UP000326799">
    <property type="component" value="Unassembled WGS sequence"/>
</dbReference>
<organism evidence="2 3">
    <name type="scientific">Aspergillus novoparasiticus</name>
    <dbReference type="NCBI Taxonomy" id="986946"/>
    <lineage>
        <taxon>Eukaryota</taxon>
        <taxon>Fungi</taxon>
        <taxon>Dikarya</taxon>
        <taxon>Ascomycota</taxon>
        <taxon>Pezizomycotina</taxon>
        <taxon>Eurotiomycetes</taxon>
        <taxon>Eurotiomycetidae</taxon>
        <taxon>Eurotiales</taxon>
        <taxon>Aspergillaceae</taxon>
        <taxon>Aspergillus</taxon>
        <taxon>Aspergillus subgen. Circumdati</taxon>
    </lineage>
</organism>
<feature type="region of interest" description="Disordered" evidence="1">
    <location>
        <begin position="1"/>
        <end position="41"/>
    </location>
</feature>
<dbReference type="PANTHER" id="PTHR37535">
    <property type="entry name" value="FLUG DOMAIN PROTEIN"/>
    <property type="match status" value="1"/>
</dbReference>
<evidence type="ECO:0000313" key="2">
    <source>
        <dbReference type="EMBL" id="KAB8226190.1"/>
    </source>
</evidence>
<accession>A0A5N6FBE6</accession>
<dbReference type="AlphaFoldDB" id="A0A5N6FBE6"/>
<feature type="compositionally biased region" description="Basic and acidic residues" evidence="1">
    <location>
        <begin position="20"/>
        <end position="41"/>
    </location>
</feature>
<gene>
    <name evidence="2" type="ORF">BDV33DRAFT_229259</name>
</gene>
<sequence>MRERSNSWNAAQQKKKREACHKLREDTGYNPDAYREKDTERATGRALKKIKEVYRKYARKYEEFLIEVKDMHEDFRLEEGYPAPTLEELKQYMRWFIESTKGRLNPDGWPIIKSTLNHAENLVLGFFLETGNRILERNAAELYNISIQDRTIKAIGRQKFDLKLCDFEVASLIPRSEQKFERGLRYENIQLVLFRASIWDCDEPIYTGGSYLLALALYDNVLDGFSSAKDVFEQRIPEGQNELVLPWTKEAKGRCVVRHATAVKGVSEDPLTQEHYSEALGKIFTAACYHVQPTIYAMRRKLSAAVKEKYSSAHVAQILAQKSKSVYGNDYLASCSAVDVVNNTLWGRTVDNTHVEYFQGFKLDLDLDPELTAKRAAFFNAKTDYDANHLLNEYKAMKRVIYSKKLEQVMPELGRLVARILLNKPLSFFQKRLMVEDLLSHCRWEFDVVYRPGDEPVEGQCLVKGCGQNKHIYTWIPLQYLRSPEFEEYCHYEVIVFRHTTTCAGYCIEYMAFENTLTWPSKYPDPLCHYIADNEQDYRRHLYNVKLSAKRENRHAQNERPRKIRKSHISQPPGTGTKELKITFWEPPQPHPEAAQTRQGNQDHLNKRACRIANYCGLTSEVPCISPDGDNTLSAFVHSISSAACSVSSTLCHSDDGSKQCDEGSLTEQLRCYTLTEQLEIDSACQTSHEELIMKILRSEDIAVLETDGMSNPYSLTLSPPSNKLEGKLANNELLAATESVQIFLKLSEIHTIKNTIYISRLLGHL</sequence>
<evidence type="ECO:0000313" key="3">
    <source>
        <dbReference type="Proteomes" id="UP000326799"/>
    </source>
</evidence>
<reference evidence="2 3" key="1">
    <citation type="submission" date="2019-04" db="EMBL/GenBank/DDBJ databases">
        <title>Fungal friends and foes A comparative genomics study of 23 Aspergillus species from section Flavi.</title>
        <authorList>
            <consortium name="DOE Joint Genome Institute"/>
            <person name="Kjaerbolling I."/>
            <person name="Vesth T.C."/>
            <person name="Frisvad J.C."/>
            <person name="Nybo J.L."/>
            <person name="Theobald S."/>
            <person name="Kildgaard S."/>
            <person name="Petersen T.I."/>
            <person name="Kuo A."/>
            <person name="Sato A."/>
            <person name="Lyhne E.K."/>
            <person name="Kogle M.E."/>
            <person name="Wiebenga A."/>
            <person name="Kun R.S."/>
            <person name="Lubbers R.J."/>
            <person name="Makela M.R."/>
            <person name="Barry K."/>
            <person name="Chovatia M."/>
            <person name="Clum A."/>
            <person name="Daum C."/>
            <person name="Haridas S."/>
            <person name="He G."/>
            <person name="LaButti K."/>
            <person name="Lipzen A."/>
            <person name="Mondo S."/>
            <person name="Pangilinan J."/>
            <person name="Riley R."/>
            <person name="Salamov A."/>
            <person name="Simmons B.A."/>
            <person name="Magnuson J.K."/>
            <person name="Henrissat B."/>
            <person name="Mortensen U.H."/>
            <person name="Larsen T.O."/>
            <person name="De vries R.P."/>
            <person name="Grigoriev I.V."/>
            <person name="Machida M."/>
            <person name="Baker S.E."/>
            <person name="Andersen M.R."/>
        </authorList>
    </citation>
    <scope>NUCLEOTIDE SEQUENCE [LARGE SCALE GENOMIC DNA]</scope>
    <source>
        <strain evidence="2 3">CBS 126849</strain>
    </source>
</reference>
<evidence type="ECO:0000256" key="1">
    <source>
        <dbReference type="SAM" id="MobiDB-lite"/>
    </source>
</evidence>
<proteinExistence type="predicted"/>
<dbReference type="PANTHER" id="PTHR37535:SF3">
    <property type="entry name" value="FLUG DOMAIN-CONTAINING PROTEIN"/>
    <property type="match status" value="1"/>
</dbReference>
<protein>
    <submittedName>
        <fullName evidence="2">Uncharacterized protein</fullName>
    </submittedName>
</protein>
<feature type="compositionally biased region" description="Basic and acidic residues" evidence="1">
    <location>
        <begin position="549"/>
        <end position="561"/>
    </location>
</feature>
<dbReference type="EMBL" id="ML733392">
    <property type="protein sequence ID" value="KAB8226190.1"/>
    <property type="molecule type" value="Genomic_DNA"/>
</dbReference>
<keyword evidence="3" id="KW-1185">Reference proteome</keyword>
<name>A0A5N6FBE6_9EURO</name>